<comment type="caution">
    <text evidence="2">The sequence shown here is derived from an EMBL/GenBank/DDBJ whole genome shotgun (WGS) entry which is preliminary data.</text>
</comment>
<reference evidence="2 3" key="1">
    <citation type="submission" date="2016-11" db="EMBL/GenBank/DDBJ databases">
        <title>Paenibacillus species isolates.</title>
        <authorList>
            <person name="Beno S.M."/>
        </authorList>
    </citation>
    <scope>NUCLEOTIDE SEQUENCE [LARGE SCALE GENOMIC DNA]</scope>
    <source>
        <strain evidence="2 3">FSL F4-0100</strain>
    </source>
</reference>
<evidence type="ECO:0000259" key="1">
    <source>
        <dbReference type="Pfam" id="PF06114"/>
    </source>
</evidence>
<name>A0A1R1ALX7_PAELA</name>
<sequence length="137" mass="15854">MTEMRKARELIQTHGTNSPFEITAKTNIMVLFEDLGKQTWGYYSHSNRIPVIHINNRLNQEQATYTCGHELGHAILHPGINTPFLRSSTFFSVDKLERQAHRLSVHLLIGLNEPEHGETKQQFLLRCGIPEIFHVFY</sequence>
<accession>A0A1R1ALX7</accession>
<dbReference type="RefSeq" id="WP_076326404.1">
    <property type="nucleotide sequence ID" value="NZ_MRTF01000020.1"/>
</dbReference>
<dbReference type="EMBL" id="MRTF01000020">
    <property type="protein sequence ID" value="OME86500.1"/>
    <property type="molecule type" value="Genomic_DNA"/>
</dbReference>
<evidence type="ECO:0000313" key="3">
    <source>
        <dbReference type="Proteomes" id="UP000187074"/>
    </source>
</evidence>
<dbReference type="Proteomes" id="UP000187074">
    <property type="component" value="Unassembled WGS sequence"/>
</dbReference>
<dbReference type="InterPro" id="IPR010359">
    <property type="entry name" value="IrrE_HExxH"/>
</dbReference>
<dbReference type="Pfam" id="PF06114">
    <property type="entry name" value="Peptidase_M78"/>
    <property type="match status" value="1"/>
</dbReference>
<organism evidence="2 3">
    <name type="scientific">Paenibacillus lautus</name>
    <name type="common">Bacillus lautus</name>
    <dbReference type="NCBI Taxonomy" id="1401"/>
    <lineage>
        <taxon>Bacteria</taxon>
        <taxon>Bacillati</taxon>
        <taxon>Bacillota</taxon>
        <taxon>Bacilli</taxon>
        <taxon>Bacillales</taxon>
        <taxon>Paenibacillaceae</taxon>
        <taxon>Paenibacillus</taxon>
    </lineage>
</organism>
<evidence type="ECO:0000313" key="2">
    <source>
        <dbReference type="EMBL" id="OME86500.1"/>
    </source>
</evidence>
<dbReference type="OrthoDB" id="9816277at2"/>
<dbReference type="STRING" id="1401.BK123_32365"/>
<dbReference type="Gene3D" id="1.10.10.2910">
    <property type="match status" value="1"/>
</dbReference>
<protein>
    <submittedName>
        <fullName evidence="2">ImmA/IrrE family metallo-endopeptidase</fullName>
    </submittedName>
</protein>
<proteinExistence type="predicted"/>
<gene>
    <name evidence="2" type="ORF">BK123_32365</name>
</gene>
<feature type="domain" description="IrrE N-terminal-like" evidence="1">
    <location>
        <begin position="25"/>
        <end position="109"/>
    </location>
</feature>
<dbReference type="AlphaFoldDB" id="A0A1R1ALX7"/>